<accession>A0A2N5ZHN9</accession>
<dbReference type="Pfam" id="PF07949">
    <property type="entry name" value="YbbR"/>
    <property type="match status" value="1"/>
</dbReference>
<evidence type="ECO:0000313" key="3">
    <source>
        <dbReference type="Proteomes" id="UP000234857"/>
    </source>
</evidence>
<dbReference type="PANTHER" id="PTHR37804:SF1">
    <property type="entry name" value="CDAA REGULATORY PROTEIN CDAR"/>
    <property type="match status" value="1"/>
</dbReference>
<protein>
    <recommendedName>
        <fullName evidence="4">YbbR-like domain-containing protein</fullName>
    </recommendedName>
</protein>
<organism evidence="2 3">
    <name type="scientific">Muiribacterium halophilum</name>
    <dbReference type="NCBI Taxonomy" id="2053465"/>
    <lineage>
        <taxon>Bacteria</taxon>
        <taxon>Candidatus Muiribacteriota</taxon>
        <taxon>Candidatus Muiribacteriia</taxon>
        <taxon>Candidatus Muiribacteriales</taxon>
        <taxon>Candidatus Muiribacteriaceae</taxon>
        <taxon>Candidatus Muiribacterium</taxon>
    </lineage>
</organism>
<dbReference type="Proteomes" id="UP000234857">
    <property type="component" value="Unassembled WGS sequence"/>
</dbReference>
<dbReference type="InterPro" id="IPR012505">
    <property type="entry name" value="YbbR"/>
</dbReference>
<dbReference type="AlphaFoldDB" id="A0A2N5ZHN9"/>
<proteinExistence type="predicted"/>
<reference evidence="2 3" key="1">
    <citation type="submission" date="2017-11" db="EMBL/GenBank/DDBJ databases">
        <title>Genome-resolved metagenomics identifies genetic mobility, metabolic interactions, and unexpected diversity in perchlorate-reducing communities.</title>
        <authorList>
            <person name="Barnum T.P."/>
            <person name="Figueroa I.A."/>
            <person name="Carlstrom C.I."/>
            <person name="Lucas L.N."/>
            <person name="Engelbrektson A.L."/>
            <person name="Coates J.D."/>
        </authorList>
    </citation>
    <scope>NUCLEOTIDE SEQUENCE [LARGE SCALE GENOMIC DNA]</scope>
    <source>
        <strain evidence="2">BM706</strain>
    </source>
</reference>
<keyword evidence="1" id="KW-0812">Transmembrane</keyword>
<comment type="caution">
    <text evidence="2">The sequence shown here is derived from an EMBL/GenBank/DDBJ whole genome shotgun (WGS) entry which is preliminary data.</text>
</comment>
<evidence type="ECO:0008006" key="4">
    <source>
        <dbReference type="Google" id="ProtNLM"/>
    </source>
</evidence>
<keyword evidence="1" id="KW-0472">Membrane</keyword>
<dbReference type="EMBL" id="PKTG01000071">
    <property type="protein sequence ID" value="PLX18132.1"/>
    <property type="molecule type" value="Genomic_DNA"/>
</dbReference>
<dbReference type="Gene3D" id="2.170.120.40">
    <property type="entry name" value="YbbR-like domain"/>
    <property type="match status" value="1"/>
</dbReference>
<feature type="transmembrane region" description="Helical" evidence="1">
    <location>
        <begin position="14"/>
        <end position="33"/>
    </location>
</feature>
<keyword evidence="1" id="KW-1133">Transmembrane helix</keyword>
<dbReference type="InterPro" id="IPR053154">
    <property type="entry name" value="c-di-AMP_regulator"/>
</dbReference>
<dbReference type="PANTHER" id="PTHR37804">
    <property type="entry name" value="CDAA REGULATORY PROTEIN CDAR"/>
    <property type="match status" value="1"/>
</dbReference>
<evidence type="ECO:0000313" key="2">
    <source>
        <dbReference type="EMBL" id="PLX18132.1"/>
    </source>
</evidence>
<name>A0A2N5ZHN9_MUIH1</name>
<evidence type="ECO:0000256" key="1">
    <source>
        <dbReference type="SAM" id="Phobius"/>
    </source>
</evidence>
<gene>
    <name evidence="2" type="ORF">C0601_05570</name>
</gene>
<sequence length="311" mass="35552">MAFDINRSVLTRNIGLKIISLFIAIMLWLYVITITDPKVIREKAVFPKIKGLNSRMVIVNDIKSIKVVYEGKRKEVITNSDKIYAFIDMSGKVDAQRISAPIRVFKPEEFDIIKLEPEKIDIELQEVSISHLDLKPEIKTKEGYYYKILSRIPESIEISGLNEKISKAQFAKAPYDLSRKGAGVYKDTVPINVFDFDYKLVEDIRIDPPEIYTEVEIIEYPSEPRKIKADTIGQPEQGYFIDKITITPEEAIIKAAPDVIDTIKTIKTRPIDVTGIKNSREQKIRLERIPSVIVEPEEVIITVTLKKGETK</sequence>
<dbReference type="Gene3D" id="2.170.120.30">
    <property type="match status" value="1"/>
</dbReference>